<feature type="active site" evidence="5">
    <location>
        <position position="198"/>
    </location>
</feature>
<dbReference type="InterPro" id="IPR016161">
    <property type="entry name" value="Ald_DH/histidinol_DH"/>
</dbReference>
<keyword evidence="9" id="KW-1185">Reference proteome</keyword>
<reference evidence="8" key="1">
    <citation type="journal article" date="2023" name="Mol. Phylogenet. Evol.">
        <title>Genome-scale phylogeny and comparative genomics of the fungal order Sordariales.</title>
        <authorList>
            <person name="Hensen N."/>
            <person name="Bonometti L."/>
            <person name="Westerberg I."/>
            <person name="Brannstrom I.O."/>
            <person name="Guillou S."/>
            <person name="Cros-Aarteil S."/>
            <person name="Calhoun S."/>
            <person name="Haridas S."/>
            <person name="Kuo A."/>
            <person name="Mondo S."/>
            <person name="Pangilinan J."/>
            <person name="Riley R."/>
            <person name="LaButti K."/>
            <person name="Andreopoulos B."/>
            <person name="Lipzen A."/>
            <person name="Chen C."/>
            <person name="Yan M."/>
            <person name="Daum C."/>
            <person name="Ng V."/>
            <person name="Clum A."/>
            <person name="Steindorff A."/>
            <person name="Ohm R.A."/>
            <person name="Martin F."/>
            <person name="Silar P."/>
            <person name="Natvig D.O."/>
            <person name="Lalanne C."/>
            <person name="Gautier V."/>
            <person name="Ament-Velasquez S.L."/>
            <person name="Kruys A."/>
            <person name="Hutchinson M.I."/>
            <person name="Powell A.J."/>
            <person name="Barry K."/>
            <person name="Miller A.N."/>
            <person name="Grigoriev I.V."/>
            <person name="Debuchy R."/>
            <person name="Gladieux P."/>
            <person name="Hiltunen Thoren M."/>
            <person name="Johannesson H."/>
        </authorList>
    </citation>
    <scope>NUCLEOTIDE SEQUENCE</scope>
    <source>
        <strain evidence="8">CBS 958.72</strain>
    </source>
</reference>
<dbReference type="Gene3D" id="3.40.309.10">
    <property type="entry name" value="Aldehyde Dehydrogenase, Chain A, domain 2"/>
    <property type="match status" value="2"/>
</dbReference>
<dbReference type="InterPro" id="IPR015590">
    <property type="entry name" value="Aldehyde_DH_dom"/>
</dbReference>
<dbReference type="GO" id="GO:0004029">
    <property type="term" value="F:aldehyde dehydrogenase (NAD+) activity"/>
    <property type="evidence" value="ECO:0007669"/>
    <property type="project" value="UniProtKB-EC"/>
</dbReference>
<organism evidence="8 9">
    <name type="scientific">Lasiosphaeria ovina</name>
    <dbReference type="NCBI Taxonomy" id="92902"/>
    <lineage>
        <taxon>Eukaryota</taxon>
        <taxon>Fungi</taxon>
        <taxon>Dikarya</taxon>
        <taxon>Ascomycota</taxon>
        <taxon>Pezizomycotina</taxon>
        <taxon>Sordariomycetes</taxon>
        <taxon>Sordariomycetidae</taxon>
        <taxon>Sordariales</taxon>
        <taxon>Lasiosphaeriaceae</taxon>
        <taxon>Lasiosphaeria</taxon>
    </lineage>
</organism>
<evidence type="ECO:0000256" key="6">
    <source>
        <dbReference type="RuleBase" id="RU003345"/>
    </source>
</evidence>
<comment type="catalytic activity">
    <reaction evidence="4">
        <text>an aldehyde + NAD(+) + H2O = a carboxylate + NADH + 2 H(+)</text>
        <dbReference type="Rhea" id="RHEA:16185"/>
        <dbReference type="ChEBI" id="CHEBI:15377"/>
        <dbReference type="ChEBI" id="CHEBI:15378"/>
        <dbReference type="ChEBI" id="CHEBI:17478"/>
        <dbReference type="ChEBI" id="CHEBI:29067"/>
        <dbReference type="ChEBI" id="CHEBI:57540"/>
        <dbReference type="ChEBI" id="CHEBI:57945"/>
        <dbReference type="EC" id="1.2.1.3"/>
    </reaction>
</comment>
<proteinExistence type="inferred from homology"/>
<reference evidence="8" key="2">
    <citation type="submission" date="2023-06" db="EMBL/GenBank/DDBJ databases">
        <authorList>
            <consortium name="Lawrence Berkeley National Laboratory"/>
            <person name="Haridas S."/>
            <person name="Hensen N."/>
            <person name="Bonometti L."/>
            <person name="Westerberg I."/>
            <person name="Brannstrom I.O."/>
            <person name="Guillou S."/>
            <person name="Cros-Aarteil S."/>
            <person name="Calhoun S."/>
            <person name="Kuo A."/>
            <person name="Mondo S."/>
            <person name="Pangilinan J."/>
            <person name="Riley R."/>
            <person name="Labutti K."/>
            <person name="Andreopoulos B."/>
            <person name="Lipzen A."/>
            <person name="Chen C."/>
            <person name="Yanf M."/>
            <person name="Daum C."/>
            <person name="Ng V."/>
            <person name="Clum A."/>
            <person name="Steindorff A."/>
            <person name="Ohm R."/>
            <person name="Martin F."/>
            <person name="Silar P."/>
            <person name="Natvig D."/>
            <person name="Lalanne C."/>
            <person name="Gautier V."/>
            <person name="Ament-Velasquez S.L."/>
            <person name="Kruys A."/>
            <person name="Hutchinson M.I."/>
            <person name="Powell A.J."/>
            <person name="Barry K."/>
            <person name="Miller A.N."/>
            <person name="Grigoriev I.V."/>
            <person name="Debuchy R."/>
            <person name="Gladieux P."/>
            <person name="Thoren M.H."/>
            <person name="Johannesson H."/>
        </authorList>
    </citation>
    <scope>NUCLEOTIDE SEQUENCE</scope>
    <source>
        <strain evidence="8">CBS 958.72</strain>
    </source>
</reference>
<comment type="similarity">
    <text evidence="1 6">Belongs to the aldehyde dehydrogenase family.</text>
</comment>
<evidence type="ECO:0000313" key="8">
    <source>
        <dbReference type="EMBL" id="KAK3367239.1"/>
    </source>
</evidence>
<evidence type="ECO:0000256" key="3">
    <source>
        <dbReference type="ARBA" id="ARBA00024226"/>
    </source>
</evidence>
<dbReference type="InterPro" id="IPR029510">
    <property type="entry name" value="Ald_DH_CS_GLU"/>
</dbReference>
<dbReference type="EMBL" id="JAULSN010000007">
    <property type="protein sequence ID" value="KAK3367239.1"/>
    <property type="molecule type" value="Genomic_DNA"/>
</dbReference>
<evidence type="ECO:0000313" key="9">
    <source>
        <dbReference type="Proteomes" id="UP001287356"/>
    </source>
</evidence>
<evidence type="ECO:0000256" key="1">
    <source>
        <dbReference type="ARBA" id="ARBA00009986"/>
    </source>
</evidence>
<evidence type="ECO:0000256" key="2">
    <source>
        <dbReference type="ARBA" id="ARBA00023002"/>
    </source>
</evidence>
<protein>
    <recommendedName>
        <fullName evidence="3">aldehyde dehydrogenase (NAD(+))</fullName>
        <ecNumber evidence="3">1.2.1.3</ecNumber>
    </recommendedName>
</protein>
<keyword evidence="2 6" id="KW-0560">Oxidoreductase</keyword>
<dbReference type="PROSITE" id="PS00687">
    <property type="entry name" value="ALDEHYDE_DEHYDR_GLU"/>
    <property type="match status" value="1"/>
</dbReference>
<dbReference type="InterPro" id="IPR016163">
    <property type="entry name" value="Ald_DH_C"/>
</dbReference>
<dbReference type="Gene3D" id="3.40.605.10">
    <property type="entry name" value="Aldehyde Dehydrogenase, Chain A, domain 1"/>
    <property type="match status" value="1"/>
</dbReference>
<comment type="caution">
    <text evidence="8">The sequence shown here is derived from an EMBL/GenBank/DDBJ whole genome shotgun (WGS) entry which is preliminary data.</text>
</comment>
<dbReference type="PANTHER" id="PTHR11699">
    <property type="entry name" value="ALDEHYDE DEHYDROGENASE-RELATED"/>
    <property type="match status" value="1"/>
</dbReference>
<dbReference type="Proteomes" id="UP001287356">
    <property type="component" value="Unassembled WGS sequence"/>
</dbReference>
<dbReference type="Pfam" id="PF00171">
    <property type="entry name" value="Aldedh"/>
    <property type="match status" value="1"/>
</dbReference>
<sequence>MATADFRFQNFQTFRNHGPAAFPAWRDRSQDGRAELLLKFADALQANQAEFAALLGAETGKPPQAVGIDLYLLDETILDTDERSITLRHAPLGVGVGIIPWNFPILLAAIKLSSALLTGNTFIWKPSPHSPNTALKVRELAARVFPPGVVNVLSGTEDLGPWLTAHPGIAKVSFTGSVATGKKVMQACGATLKRVTLELGGNDAAIVCEDVDIADVVPKIATMAFILTGQVCFAIKRVYVHEKIYDAFLAALAAFVQTLKTGGAGDAEAVLGPIQNSMQYGKLRELYAQVQRDGWKTATPPLNILSADINGSGVFLEPAVVDIPPENSRLVQEEQFGPILPVLKWTDEDDAGTVWTNTHFEVGPPVGFGGHKHSGLGVESGLDGLNGWCSPQAVWIKK</sequence>
<dbReference type="EC" id="1.2.1.3" evidence="3"/>
<dbReference type="InterPro" id="IPR016162">
    <property type="entry name" value="Ald_DH_N"/>
</dbReference>
<feature type="domain" description="Aldehyde dehydrogenase" evidence="7">
    <location>
        <begin position="20"/>
        <end position="351"/>
    </location>
</feature>
<evidence type="ECO:0000256" key="5">
    <source>
        <dbReference type="PROSITE-ProRule" id="PRU10007"/>
    </source>
</evidence>
<accession>A0AAE0JZG9</accession>
<gene>
    <name evidence="8" type="ORF">B0T24DRAFT_659283</name>
</gene>
<evidence type="ECO:0000256" key="4">
    <source>
        <dbReference type="ARBA" id="ARBA00049194"/>
    </source>
</evidence>
<name>A0AAE0JZG9_9PEZI</name>
<evidence type="ECO:0000259" key="7">
    <source>
        <dbReference type="Pfam" id="PF00171"/>
    </source>
</evidence>
<dbReference type="SUPFAM" id="SSF53720">
    <property type="entry name" value="ALDH-like"/>
    <property type="match status" value="1"/>
</dbReference>
<dbReference type="AlphaFoldDB" id="A0AAE0JZG9"/>